<accession>A0A0E9P8P1</accession>
<name>A0A0E9P8P1_ANGAN</name>
<dbReference type="AlphaFoldDB" id="A0A0E9P8P1"/>
<proteinExistence type="predicted"/>
<evidence type="ECO:0000313" key="1">
    <source>
        <dbReference type="EMBL" id="JAH01001.1"/>
    </source>
</evidence>
<sequence>MTQFLLAFWTAKVATIISIKIRG</sequence>
<protein>
    <submittedName>
        <fullName evidence="1">Uncharacterized protein</fullName>
    </submittedName>
</protein>
<reference evidence="1" key="1">
    <citation type="submission" date="2014-11" db="EMBL/GenBank/DDBJ databases">
        <authorList>
            <person name="Amaro Gonzalez C."/>
        </authorList>
    </citation>
    <scope>NUCLEOTIDE SEQUENCE</scope>
</reference>
<organism evidence="1">
    <name type="scientific">Anguilla anguilla</name>
    <name type="common">European freshwater eel</name>
    <name type="synonym">Muraena anguilla</name>
    <dbReference type="NCBI Taxonomy" id="7936"/>
    <lineage>
        <taxon>Eukaryota</taxon>
        <taxon>Metazoa</taxon>
        <taxon>Chordata</taxon>
        <taxon>Craniata</taxon>
        <taxon>Vertebrata</taxon>
        <taxon>Euteleostomi</taxon>
        <taxon>Actinopterygii</taxon>
        <taxon>Neopterygii</taxon>
        <taxon>Teleostei</taxon>
        <taxon>Anguilliformes</taxon>
        <taxon>Anguillidae</taxon>
        <taxon>Anguilla</taxon>
    </lineage>
</organism>
<dbReference type="EMBL" id="GBXM01107576">
    <property type="protein sequence ID" value="JAH01001.1"/>
    <property type="molecule type" value="Transcribed_RNA"/>
</dbReference>
<reference evidence="1" key="2">
    <citation type="journal article" date="2015" name="Fish Shellfish Immunol.">
        <title>Early steps in the European eel (Anguilla anguilla)-Vibrio vulnificus interaction in the gills: Role of the RtxA13 toxin.</title>
        <authorList>
            <person name="Callol A."/>
            <person name="Pajuelo D."/>
            <person name="Ebbesson L."/>
            <person name="Teles M."/>
            <person name="MacKenzie S."/>
            <person name="Amaro C."/>
        </authorList>
    </citation>
    <scope>NUCLEOTIDE SEQUENCE</scope>
</reference>